<reference evidence="7 9" key="1">
    <citation type="submission" date="2015-06" db="EMBL/GenBank/DDBJ databases">
        <title>Investigation of pathophysiology for high-risk pregnancy and development of treatment modality based on it.</title>
        <authorList>
            <person name="Kim B.-C."/>
            <person name="Lim S."/>
        </authorList>
    </citation>
    <scope>NUCLEOTIDE SEQUENCE [LARGE SCALE GENOMIC DNA]</scope>
    <source>
        <strain evidence="7 9">AD1-86</strain>
    </source>
</reference>
<dbReference type="EMBL" id="CP012117">
    <property type="protein sequence ID" value="ANP28554.1"/>
    <property type="molecule type" value="Genomic_DNA"/>
</dbReference>
<feature type="domain" description="Thioredoxin" evidence="6">
    <location>
        <begin position="8"/>
        <end position="170"/>
    </location>
</feature>
<dbReference type="InterPro" id="IPR000889">
    <property type="entry name" value="Glutathione_peroxidase"/>
</dbReference>
<dbReference type="FunFam" id="3.40.30.10:FF:000010">
    <property type="entry name" value="Glutathione peroxidase"/>
    <property type="match status" value="1"/>
</dbReference>
<dbReference type="KEGG" id="dva:DAD186_20040"/>
<dbReference type="Pfam" id="PF00255">
    <property type="entry name" value="GSHPx"/>
    <property type="match status" value="1"/>
</dbReference>
<dbReference type="PATRIC" id="fig|1630135.4.peg.2002"/>
<organism evidence="7 9">
    <name type="scientific">Dermabacter vaginalis</name>
    <dbReference type="NCBI Taxonomy" id="1630135"/>
    <lineage>
        <taxon>Bacteria</taxon>
        <taxon>Bacillati</taxon>
        <taxon>Actinomycetota</taxon>
        <taxon>Actinomycetes</taxon>
        <taxon>Micrococcales</taxon>
        <taxon>Dermabacteraceae</taxon>
        <taxon>Dermabacter</taxon>
    </lineage>
</organism>
<dbReference type="STRING" id="1630135.DAD186_20040"/>
<evidence type="ECO:0000256" key="4">
    <source>
        <dbReference type="PIRSR" id="PIRSR000303-1"/>
    </source>
</evidence>
<dbReference type="InterPro" id="IPR036249">
    <property type="entry name" value="Thioredoxin-like_sf"/>
</dbReference>
<evidence type="ECO:0000313" key="10">
    <source>
        <dbReference type="Proteomes" id="UP000323865"/>
    </source>
</evidence>
<dbReference type="SUPFAM" id="SSF52833">
    <property type="entry name" value="Thioredoxin-like"/>
    <property type="match status" value="1"/>
</dbReference>
<dbReference type="RefSeq" id="WP_065248522.1">
    <property type="nucleotide sequence ID" value="NZ_CP012117.1"/>
</dbReference>
<evidence type="ECO:0000259" key="6">
    <source>
        <dbReference type="PROSITE" id="PS51352"/>
    </source>
</evidence>
<accession>A0A1B0ZKL2</accession>
<evidence type="ECO:0000256" key="3">
    <source>
        <dbReference type="ARBA" id="ARBA00023002"/>
    </source>
</evidence>
<dbReference type="PROSITE" id="PS00763">
    <property type="entry name" value="GLUTATHIONE_PEROXID_2"/>
    <property type="match status" value="1"/>
</dbReference>
<dbReference type="PANTHER" id="PTHR11592">
    <property type="entry name" value="GLUTATHIONE PEROXIDASE"/>
    <property type="match status" value="1"/>
</dbReference>
<dbReference type="Proteomes" id="UP000092596">
    <property type="component" value="Chromosome"/>
</dbReference>
<comment type="similarity">
    <text evidence="1 5">Belongs to the glutathione peroxidase family.</text>
</comment>
<proteinExistence type="inferred from homology"/>
<sequence>MNSAHTEATTPATLFDFTVTGANGEPRDLSEFTGRVTLVVNTASECGFTPQYEGLQELQERFEDRGFSVLAFPCNQFGNQEPGTMEDIVDFCETRYRTSFPVFAKVDVNGKNADPLFTWLEQQRGGMLGGRIAWNFTKFLVGRDGLVIRRFAPPIPPSRIATSITRALAA</sequence>
<reference evidence="8 10" key="2">
    <citation type="submission" date="2019-09" db="EMBL/GenBank/DDBJ databases">
        <title>FDA dAtabase for Regulatory Grade micrObial Sequences (FDA-ARGOS): Supporting development and validation of Infectious Disease Dx tests.</title>
        <authorList>
            <person name="Sciortino C."/>
            <person name="Tallon L."/>
            <person name="Sadzewicz L."/>
            <person name="Vavikolanu K."/>
            <person name="Mehta A."/>
            <person name="Aluvathingal J."/>
            <person name="Nadendla S."/>
            <person name="Nandy P."/>
            <person name="Geyer C."/>
            <person name="Yan Y."/>
            <person name="Sichtig H."/>
        </authorList>
    </citation>
    <scope>NUCLEOTIDE SEQUENCE [LARGE SCALE GENOMIC DNA]</scope>
    <source>
        <strain evidence="8 10">FDAARGOS_640</strain>
    </source>
</reference>
<evidence type="ECO:0000313" key="8">
    <source>
        <dbReference type="EMBL" id="QEU11105.1"/>
    </source>
</evidence>
<evidence type="ECO:0000256" key="1">
    <source>
        <dbReference type="ARBA" id="ARBA00006926"/>
    </source>
</evidence>
<evidence type="ECO:0000313" key="9">
    <source>
        <dbReference type="Proteomes" id="UP000092596"/>
    </source>
</evidence>
<gene>
    <name evidence="7" type="ORF">DAD186_20040</name>
    <name evidence="8" type="ORF">FOB48_01485</name>
</gene>
<dbReference type="CDD" id="cd00340">
    <property type="entry name" value="GSH_Peroxidase"/>
    <property type="match status" value="1"/>
</dbReference>
<keyword evidence="3 5" id="KW-0560">Oxidoreductase</keyword>
<evidence type="ECO:0000256" key="2">
    <source>
        <dbReference type="ARBA" id="ARBA00022559"/>
    </source>
</evidence>
<dbReference type="InterPro" id="IPR013766">
    <property type="entry name" value="Thioredoxin_domain"/>
</dbReference>
<dbReference type="Proteomes" id="UP000323865">
    <property type="component" value="Chromosome"/>
</dbReference>
<dbReference type="PROSITE" id="PS51355">
    <property type="entry name" value="GLUTATHIONE_PEROXID_3"/>
    <property type="match status" value="1"/>
</dbReference>
<dbReference type="InterPro" id="IPR029760">
    <property type="entry name" value="GPX_CS"/>
</dbReference>
<dbReference type="GO" id="GO:0004601">
    <property type="term" value="F:peroxidase activity"/>
    <property type="evidence" value="ECO:0007669"/>
    <property type="project" value="UniProtKB-KW"/>
</dbReference>
<protein>
    <recommendedName>
        <fullName evidence="5">Glutathione peroxidase</fullName>
    </recommendedName>
</protein>
<dbReference type="PIRSF" id="PIRSF000303">
    <property type="entry name" value="Glutathion_perox"/>
    <property type="match status" value="1"/>
</dbReference>
<dbReference type="AlphaFoldDB" id="A0A1B0ZKL2"/>
<dbReference type="Gene3D" id="3.40.30.10">
    <property type="entry name" value="Glutaredoxin"/>
    <property type="match status" value="1"/>
</dbReference>
<dbReference type="EMBL" id="CP044108">
    <property type="protein sequence ID" value="QEU11105.1"/>
    <property type="molecule type" value="Genomic_DNA"/>
</dbReference>
<keyword evidence="10" id="KW-1185">Reference proteome</keyword>
<evidence type="ECO:0000313" key="7">
    <source>
        <dbReference type="EMBL" id="ANP28554.1"/>
    </source>
</evidence>
<evidence type="ECO:0000256" key="5">
    <source>
        <dbReference type="RuleBase" id="RU000499"/>
    </source>
</evidence>
<feature type="active site" evidence="4">
    <location>
        <position position="46"/>
    </location>
</feature>
<dbReference type="PRINTS" id="PR01011">
    <property type="entry name" value="GLUTPROXDASE"/>
</dbReference>
<dbReference type="GO" id="GO:0034599">
    <property type="term" value="P:cellular response to oxidative stress"/>
    <property type="evidence" value="ECO:0007669"/>
    <property type="project" value="TreeGrafter"/>
</dbReference>
<dbReference type="PROSITE" id="PS51352">
    <property type="entry name" value="THIOREDOXIN_2"/>
    <property type="match status" value="1"/>
</dbReference>
<dbReference type="PANTHER" id="PTHR11592:SF78">
    <property type="entry name" value="GLUTATHIONE PEROXIDASE"/>
    <property type="match status" value="1"/>
</dbReference>
<keyword evidence="2 5" id="KW-0575">Peroxidase</keyword>
<name>A0A1B0ZKL2_9MICO</name>